<feature type="region of interest" description="Disordered" evidence="1">
    <location>
        <begin position="539"/>
        <end position="567"/>
    </location>
</feature>
<organism evidence="2 3">
    <name type="scientific">Olsenella profusa F0195</name>
    <dbReference type="NCBI Taxonomy" id="1125712"/>
    <lineage>
        <taxon>Bacteria</taxon>
        <taxon>Bacillati</taxon>
        <taxon>Actinomycetota</taxon>
        <taxon>Coriobacteriia</taxon>
        <taxon>Coriobacteriales</taxon>
        <taxon>Atopobiaceae</taxon>
        <taxon>Olsenella</taxon>
    </lineage>
</organism>
<dbReference type="AlphaFoldDB" id="U2T5L7"/>
<dbReference type="eggNOG" id="COG0388">
    <property type="taxonomic scope" value="Bacteria"/>
</dbReference>
<reference evidence="2 3" key="1">
    <citation type="submission" date="2013-08" db="EMBL/GenBank/DDBJ databases">
        <authorList>
            <person name="Durkin A.S."/>
            <person name="Haft D.R."/>
            <person name="McCorrison J."/>
            <person name="Torralba M."/>
            <person name="Gillis M."/>
            <person name="Haft D.H."/>
            <person name="Methe B."/>
            <person name="Sutton G."/>
            <person name="Nelson K.E."/>
        </authorList>
    </citation>
    <scope>NUCLEOTIDE SEQUENCE [LARGE SCALE GENOMIC DNA]</scope>
    <source>
        <strain evidence="2 3">F0195</strain>
    </source>
</reference>
<dbReference type="PATRIC" id="fig|1125712.3.peg.1204"/>
<dbReference type="Gene3D" id="3.40.50.620">
    <property type="entry name" value="HUPs"/>
    <property type="match status" value="1"/>
</dbReference>
<keyword evidence="3" id="KW-1185">Reference proteome</keyword>
<protein>
    <recommendedName>
        <fullName evidence="4">CN hydrolase domain-containing protein</fullName>
    </recommendedName>
</protein>
<dbReference type="InterPro" id="IPR014729">
    <property type="entry name" value="Rossmann-like_a/b/a_fold"/>
</dbReference>
<evidence type="ECO:0000256" key="1">
    <source>
        <dbReference type="SAM" id="MobiDB-lite"/>
    </source>
</evidence>
<accession>U2T5L7</accession>
<feature type="region of interest" description="Disordered" evidence="1">
    <location>
        <begin position="593"/>
        <end position="619"/>
    </location>
</feature>
<dbReference type="Gene3D" id="3.60.110.10">
    <property type="entry name" value="Carbon-nitrogen hydrolase"/>
    <property type="match status" value="1"/>
</dbReference>
<feature type="compositionally biased region" description="Basic and acidic residues" evidence="1">
    <location>
        <begin position="596"/>
        <end position="611"/>
    </location>
</feature>
<dbReference type="RefSeq" id="WP_021726203.1">
    <property type="nucleotide sequence ID" value="NZ_AWEZ01000045.1"/>
</dbReference>
<dbReference type="EMBL" id="AWEZ01000045">
    <property type="protein sequence ID" value="ERL08334.1"/>
    <property type="molecule type" value="Genomic_DNA"/>
</dbReference>
<gene>
    <name evidence="2" type="ORF">HMPREF1316_0070</name>
</gene>
<proteinExistence type="predicted"/>
<sequence length="619" mass="65936">MRIGIAQIETRPGDLTTTGERICSYASAAAMQGVDLLLFSAGALTGFQGVRPSDQQDFDVDVFRCLCGLSERVSCPCVIPVYLGLEDSLFADVALVADGRVRLLNMEVDGFQMGETPERPVAPGSRVLSYGGRTFQFACTLDEYDAIVYAGTSADVVVLLDSEGASMDDPMSLLGAALEENSYADDAANLGSWVVGVASLGVSGESVSCGGSFVLSPTDGLVAVAPAFEEHLLVAPLEEGAAVPDTRPERPVLDERLFLWQLLTLGIKGLTARAGAAPEVVLALDGTLSSQVLAILASDALGPTHVHALLCAADAAGQRASDNLVTRLRVDSRRSEHARTHGASAEDVLESSQVEAQLAAWAAELDGVVLSSQDKTALALGLDARQATAAFVVPLYDVYRSDLLTLAHFRNTISPVIPHVTLMPADLPDPWGHAVRGAQEREERLSAIDRVLAEYLENARPIADVIDVTGFSREFVLDVLDALDDANGLCLVMPHTLATGALTLREAALPTGMTWRDGAHAHPGELQATLSDLVERHLDRSRQQEDATDAQTPPDGATPLGQGAREDVARQMSEALSLLRDFAQAQGLDISVTQRELGETEHDGRTDDHPGWRYPFSEN</sequence>
<evidence type="ECO:0000313" key="2">
    <source>
        <dbReference type="EMBL" id="ERL08334.1"/>
    </source>
</evidence>
<evidence type="ECO:0000313" key="3">
    <source>
        <dbReference type="Proteomes" id="UP000016638"/>
    </source>
</evidence>
<dbReference type="SUPFAM" id="SSF56317">
    <property type="entry name" value="Carbon-nitrogen hydrolase"/>
    <property type="match status" value="1"/>
</dbReference>
<dbReference type="STRING" id="1125712.HMPREF1316_0070"/>
<dbReference type="InterPro" id="IPR036526">
    <property type="entry name" value="C-N_Hydrolase_sf"/>
</dbReference>
<dbReference type="Proteomes" id="UP000016638">
    <property type="component" value="Unassembled WGS sequence"/>
</dbReference>
<comment type="caution">
    <text evidence="2">The sequence shown here is derived from an EMBL/GenBank/DDBJ whole genome shotgun (WGS) entry which is preliminary data.</text>
</comment>
<name>U2T5L7_9ACTN</name>
<dbReference type="OrthoDB" id="9760188at2"/>
<evidence type="ECO:0008006" key="4">
    <source>
        <dbReference type="Google" id="ProtNLM"/>
    </source>
</evidence>